<feature type="binding site" evidence="2">
    <location>
        <position position="78"/>
    </location>
    <ligand>
        <name>Zn(2+)</name>
        <dbReference type="ChEBI" id="CHEBI:29105"/>
        <label>2</label>
    </ligand>
</feature>
<keyword evidence="2" id="KW-0862">Zinc</keyword>
<dbReference type="GO" id="GO:0046872">
    <property type="term" value="F:metal ion binding"/>
    <property type="evidence" value="ECO:0007669"/>
    <property type="project" value="UniProtKB-KW"/>
</dbReference>
<keyword evidence="4" id="KW-1185">Reference proteome</keyword>
<name>T1GX53_MEGSC</name>
<reference evidence="3" key="2">
    <citation type="submission" date="2015-06" db="UniProtKB">
        <authorList>
            <consortium name="EnsemblMetazoa"/>
        </authorList>
    </citation>
    <scope>IDENTIFICATION</scope>
</reference>
<dbReference type="PANTHER" id="PTHR11596:SF83">
    <property type="entry name" value="ALKALINE PHOSPHATASE 4"/>
    <property type="match status" value="1"/>
</dbReference>
<sequence length="134" mass="14591">MTINGRSDRGTDILGLTDGNNYEVLTWANGPGFYDHRLEGTNSGKSFANTWKAVAERTDRNNLVYRHLSAIPSKISTHSGEDVPVYATGPGSSLVRGVFEQNYIGHVMSYVGCMGPSQNIDDSCEMQKRSGSSI</sequence>
<protein>
    <recommendedName>
        <fullName evidence="1">alkaline phosphatase</fullName>
        <ecNumber evidence="1">3.1.3.1</ecNumber>
    </recommendedName>
</protein>
<evidence type="ECO:0000313" key="3">
    <source>
        <dbReference type="EnsemblMetazoa" id="MESCA008394-PA"/>
    </source>
</evidence>
<dbReference type="InterPro" id="IPR017850">
    <property type="entry name" value="Alkaline_phosphatase_core_sf"/>
</dbReference>
<dbReference type="EC" id="3.1.3.1" evidence="1"/>
<evidence type="ECO:0000256" key="1">
    <source>
        <dbReference type="ARBA" id="ARBA00012647"/>
    </source>
</evidence>
<dbReference type="STRING" id="36166.T1GX53"/>
<comment type="cofactor">
    <cofactor evidence="2">
        <name>Zn(2+)</name>
        <dbReference type="ChEBI" id="CHEBI:29105"/>
    </cofactor>
    <text evidence="2">Binds 2 Zn(2+) ions.</text>
</comment>
<dbReference type="Gene3D" id="3.40.720.10">
    <property type="entry name" value="Alkaline Phosphatase, subunit A"/>
    <property type="match status" value="1"/>
</dbReference>
<dbReference type="GO" id="GO:0004035">
    <property type="term" value="F:alkaline phosphatase activity"/>
    <property type="evidence" value="ECO:0007669"/>
    <property type="project" value="UniProtKB-EC"/>
</dbReference>
<evidence type="ECO:0000256" key="2">
    <source>
        <dbReference type="PIRSR" id="PIRSR601952-2"/>
    </source>
</evidence>
<dbReference type="InterPro" id="IPR001952">
    <property type="entry name" value="Alkaline_phosphatase"/>
</dbReference>
<dbReference type="OMA" id="TIFIRAW"/>
<dbReference type="PANTHER" id="PTHR11596">
    <property type="entry name" value="ALKALINE PHOSPHATASE"/>
    <property type="match status" value="1"/>
</dbReference>
<dbReference type="Proteomes" id="UP000015102">
    <property type="component" value="Unassembled WGS sequence"/>
</dbReference>
<dbReference type="HOGENOM" id="CLU_1901482_0_0_1"/>
<dbReference type="EnsemblMetazoa" id="MESCA008394-RA">
    <property type="protein sequence ID" value="MESCA008394-PA"/>
    <property type="gene ID" value="MESCA008394"/>
</dbReference>
<dbReference type="SUPFAM" id="SSF53649">
    <property type="entry name" value="Alkaline phosphatase-like"/>
    <property type="match status" value="1"/>
</dbReference>
<keyword evidence="2" id="KW-0479">Metal-binding</keyword>
<dbReference type="Pfam" id="PF00245">
    <property type="entry name" value="Alk_phosphatase"/>
    <property type="match status" value="1"/>
</dbReference>
<organism evidence="3 4">
    <name type="scientific">Megaselia scalaris</name>
    <name type="common">Humpbacked fly</name>
    <name type="synonym">Phora scalaris</name>
    <dbReference type="NCBI Taxonomy" id="36166"/>
    <lineage>
        <taxon>Eukaryota</taxon>
        <taxon>Metazoa</taxon>
        <taxon>Ecdysozoa</taxon>
        <taxon>Arthropoda</taxon>
        <taxon>Hexapoda</taxon>
        <taxon>Insecta</taxon>
        <taxon>Pterygota</taxon>
        <taxon>Neoptera</taxon>
        <taxon>Endopterygota</taxon>
        <taxon>Diptera</taxon>
        <taxon>Brachycera</taxon>
        <taxon>Muscomorpha</taxon>
        <taxon>Platypezoidea</taxon>
        <taxon>Phoridae</taxon>
        <taxon>Megaseliini</taxon>
        <taxon>Megaselia</taxon>
    </lineage>
</organism>
<proteinExistence type="predicted"/>
<reference evidence="4" key="1">
    <citation type="submission" date="2013-02" db="EMBL/GenBank/DDBJ databases">
        <authorList>
            <person name="Hughes D."/>
        </authorList>
    </citation>
    <scope>NUCLEOTIDE SEQUENCE</scope>
    <source>
        <strain>Durham</strain>
        <strain evidence="4">NC isolate 2 -- Noor lab</strain>
    </source>
</reference>
<dbReference type="EMBL" id="CAQQ02156546">
    <property type="status" value="NOT_ANNOTATED_CDS"/>
    <property type="molecule type" value="Genomic_DNA"/>
</dbReference>
<accession>T1GX53</accession>
<dbReference type="AlphaFoldDB" id="T1GX53"/>
<evidence type="ECO:0000313" key="4">
    <source>
        <dbReference type="Proteomes" id="UP000015102"/>
    </source>
</evidence>